<feature type="domain" description="CAAX prenyl protease 1 N-terminal" evidence="11">
    <location>
        <begin position="68"/>
        <end position="230"/>
    </location>
</feature>
<feature type="active site" evidence="6">
    <location>
        <position position="304"/>
    </location>
</feature>
<evidence type="ECO:0000256" key="5">
    <source>
        <dbReference type="ARBA" id="ARBA00023049"/>
    </source>
</evidence>
<dbReference type="InterPro" id="IPR032456">
    <property type="entry name" value="Peptidase_M48_N"/>
</dbReference>
<feature type="transmembrane region" description="Helical" evidence="8">
    <location>
        <begin position="202"/>
        <end position="225"/>
    </location>
</feature>
<feature type="transmembrane region" description="Helical" evidence="8">
    <location>
        <begin position="313"/>
        <end position="335"/>
    </location>
</feature>
<evidence type="ECO:0000259" key="10">
    <source>
        <dbReference type="Pfam" id="PF01435"/>
    </source>
</evidence>
<evidence type="ECO:0000256" key="3">
    <source>
        <dbReference type="ARBA" id="ARBA00022801"/>
    </source>
</evidence>
<keyword evidence="2 7" id="KW-0479">Metal-binding</keyword>
<evidence type="ECO:0000256" key="4">
    <source>
        <dbReference type="ARBA" id="ARBA00022833"/>
    </source>
</evidence>
<sequence length="446" mass="49362">MKAFRSITAILLLALSLAGGARAQAAAAPADAASASASGTMAKFHIRPVDDAWRASLPRNADAATQAYLDRLPADVVTRSNAYFEGGYWLQLWNFLLGLAISCLLLRRRISARVRDACLRIGRFGAVRDALYGVFFSVASFVLSLPLTVYQGFFREHQYGMATQTFVPWLVDQLVMLAAQTAAFALALAVLYAVIRRTGERWWIWGTVATMAMLVFVVMIGPVWIDPLTNTYKPVSDPVIKAAVLQMAHADEVPVDEVYEFDASRQTTRVSANVSGILGTASVRLNDNLLRTTLPEIRAVMGHELGHFVMNHIYKGLCEMTLLILVGFVFAKWALDAMLRRFGAAWGVRGAGDVAGFPLFIAVFSAFMFVTTPITNTLTRTQEIEADRFGLNLAREPHGEAEVDLKLTEYRKPDPGPIEEFVFFDHPSTRHRVHDAMQWREAMGTP</sequence>
<dbReference type="GO" id="GO:0004222">
    <property type="term" value="F:metalloendopeptidase activity"/>
    <property type="evidence" value="ECO:0007669"/>
    <property type="project" value="InterPro"/>
</dbReference>
<keyword evidence="13" id="KW-1185">Reference proteome</keyword>
<gene>
    <name evidence="12" type="ORF">LPC04_04455</name>
</gene>
<dbReference type="Pfam" id="PF01435">
    <property type="entry name" value="Peptidase_M48"/>
    <property type="match status" value="1"/>
</dbReference>
<feature type="binding site" evidence="7">
    <location>
        <position position="303"/>
    </location>
    <ligand>
        <name>Zn(2+)</name>
        <dbReference type="ChEBI" id="CHEBI:29105"/>
        <note>catalytic</note>
    </ligand>
</feature>
<evidence type="ECO:0000256" key="8">
    <source>
        <dbReference type="SAM" id="Phobius"/>
    </source>
</evidence>
<keyword evidence="9" id="KW-0732">Signal</keyword>
<accession>A0A9X1YFE7</accession>
<dbReference type="Gene3D" id="3.30.2010.10">
    <property type="entry name" value="Metalloproteases ('zincins'), catalytic domain"/>
    <property type="match status" value="1"/>
</dbReference>
<feature type="transmembrane region" description="Helical" evidence="8">
    <location>
        <begin position="347"/>
        <end position="370"/>
    </location>
</feature>
<evidence type="ECO:0000313" key="13">
    <source>
        <dbReference type="Proteomes" id="UP001139353"/>
    </source>
</evidence>
<evidence type="ECO:0000256" key="7">
    <source>
        <dbReference type="PIRSR" id="PIRSR627057-2"/>
    </source>
</evidence>
<feature type="transmembrane region" description="Helical" evidence="8">
    <location>
        <begin position="130"/>
        <end position="154"/>
    </location>
</feature>
<feature type="domain" description="Peptidase M48" evidence="10">
    <location>
        <begin position="238"/>
        <end position="438"/>
    </location>
</feature>
<evidence type="ECO:0000313" key="12">
    <source>
        <dbReference type="EMBL" id="MCK9684956.1"/>
    </source>
</evidence>
<dbReference type="PANTHER" id="PTHR10120">
    <property type="entry name" value="CAAX PRENYL PROTEASE 1"/>
    <property type="match status" value="1"/>
</dbReference>
<feature type="transmembrane region" description="Helical" evidence="8">
    <location>
        <begin position="88"/>
        <end position="106"/>
    </location>
</feature>
<keyword evidence="3" id="KW-0378">Hydrolase</keyword>
<dbReference type="InterPro" id="IPR001915">
    <property type="entry name" value="Peptidase_M48"/>
</dbReference>
<feature type="chain" id="PRO_5040784797" evidence="9">
    <location>
        <begin position="24"/>
        <end position="446"/>
    </location>
</feature>
<feature type="active site" description="Proton donor" evidence="6">
    <location>
        <position position="387"/>
    </location>
</feature>
<dbReference type="EMBL" id="JAJLJH010000001">
    <property type="protein sequence ID" value="MCK9684956.1"/>
    <property type="molecule type" value="Genomic_DNA"/>
</dbReference>
<evidence type="ECO:0000256" key="1">
    <source>
        <dbReference type="ARBA" id="ARBA00022670"/>
    </source>
</evidence>
<dbReference type="GO" id="GO:0046872">
    <property type="term" value="F:metal ion binding"/>
    <property type="evidence" value="ECO:0007669"/>
    <property type="project" value="UniProtKB-KW"/>
</dbReference>
<evidence type="ECO:0000259" key="11">
    <source>
        <dbReference type="Pfam" id="PF16491"/>
    </source>
</evidence>
<keyword evidence="8" id="KW-1133">Transmembrane helix</keyword>
<keyword evidence="4 7" id="KW-0862">Zinc</keyword>
<dbReference type="Proteomes" id="UP001139353">
    <property type="component" value="Unassembled WGS sequence"/>
</dbReference>
<keyword evidence="8" id="KW-0812">Transmembrane</keyword>
<dbReference type="GO" id="GO:0071586">
    <property type="term" value="P:CAAX-box protein processing"/>
    <property type="evidence" value="ECO:0007669"/>
    <property type="project" value="InterPro"/>
</dbReference>
<keyword evidence="5" id="KW-0482">Metalloprotease</keyword>
<feature type="signal peptide" evidence="9">
    <location>
        <begin position="1"/>
        <end position="23"/>
    </location>
</feature>
<feature type="binding site" evidence="7">
    <location>
        <position position="383"/>
    </location>
    <ligand>
        <name>Zn(2+)</name>
        <dbReference type="ChEBI" id="CHEBI:29105"/>
        <note>catalytic</note>
    </ligand>
</feature>
<dbReference type="AlphaFoldDB" id="A0A9X1YFE7"/>
<evidence type="ECO:0000256" key="6">
    <source>
        <dbReference type="PIRSR" id="PIRSR627057-1"/>
    </source>
</evidence>
<keyword evidence="1" id="KW-0645">Protease</keyword>
<proteinExistence type="predicted"/>
<comment type="cofactor">
    <cofactor evidence="7">
        <name>Zn(2+)</name>
        <dbReference type="ChEBI" id="CHEBI:29105"/>
    </cofactor>
    <text evidence="7">Binds 1 zinc ion per subunit.</text>
</comment>
<feature type="binding site" evidence="7">
    <location>
        <position position="307"/>
    </location>
    <ligand>
        <name>Zn(2+)</name>
        <dbReference type="ChEBI" id="CHEBI:29105"/>
        <note>catalytic</note>
    </ligand>
</feature>
<reference evidence="12" key="1">
    <citation type="submission" date="2021-11" db="EMBL/GenBank/DDBJ databases">
        <title>BS-T2-15 a new species belonging to the Comamonadaceae family isolated from the soil of a French oak forest.</title>
        <authorList>
            <person name="Mieszkin S."/>
            <person name="Alain K."/>
        </authorList>
    </citation>
    <scope>NUCLEOTIDE SEQUENCE</scope>
    <source>
        <strain evidence="12">BS-T2-15</strain>
    </source>
</reference>
<comment type="caution">
    <text evidence="12">The sequence shown here is derived from an EMBL/GenBank/DDBJ whole genome shotgun (WGS) entry which is preliminary data.</text>
</comment>
<protein>
    <submittedName>
        <fullName evidence="12">M48 family metallopeptidase</fullName>
    </submittedName>
</protein>
<dbReference type="RefSeq" id="WP_275680977.1">
    <property type="nucleotide sequence ID" value="NZ_JAJLJH010000001.1"/>
</dbReference>
<dbReference type="Pfam" id="PF16491">
    <property type="entry name" value="Peptidase_M48_N"/>
    <property type="match status" value="1"/>
</dbReference>
<dbReference type="InterPro" id="IPR027057">
    <property type="entry name" value="CAXX_Prtase_1"/>
</dbReference>
<organism evidence="12 13">
    <name type="scientific">Scleromatobacter humisilvae</name>
    <dbReference type="NCBI Taxonomy" id="2897159"/>
    <lineage>
        <taxon>Bacteria</taxon>
        <taxon>Pseudomonadati</taxon>
        <taxon>Pseudomonadota</taxon>
        <taxon>Betaproteobacteria</taxon>
        <taxon>Burkholderiales</taxon>
        <taxon>Sphaerotilaceae</taxon>
        <taxon>Scleromatobacter</taxon>
    </lineage>
</organism>
<evidence type="ECO:0000256" key="9">
    <source>
        <dbReference type="SAM" id="SignalP"/>
    </source>
</evidence>
<keyword evidence="8" id="KW-0472">Membrane</keyword>
<feature type="transmembrane region" description="Helical" evidence="8">
    <location>
        <begin position="174"/>
        <end position="195"/>
    </location>
</feature>
<evidence type="ECO:0000256" key="2">
    <source>
        <dbReference type="ARBA" id="ARBA00022723"/>
    </source>
</evidence>
<dbReference type="CDD" id="cd07343">
    <property type="entry name" value="M48A_Zmpste24p_like"/>
    <property type="match status" value="1"/>
</dbReference>
<name>A0A9X1YFE7_9BURK</name>